<protein>
    <submittedName>
        <fullName evidence="5">FecR domain-containing protein</fullName>
    </submittedName>
</protein>
<evidence type="ECO:0000259" key="4">
    <source>
        <dbReference type="Pfam" id="PF16344"/>
    </source>
</evidence>
<proteinExistence type="predicted"/>
<dbReference type="PANTHER" id="PTHR30273:SF2">
    <property type="entry name" value="PROTEIN FECR"/>
    <property type="match status" value="1"/>
</dbReference>
<dbReference type="InterPro" id="IPR012373">
    <property type="entry name" value="Ferrdict_sens_TM"/>
</dbReference>
<feature type="domain" description="FecR N-terminal" evidence="3">
    <location>
        <begin position="14"/>
        <end position="52"/>
    </location>
</feature>
<evidence type="ECO:0000256" key="1">
    <source>
        <dbReference type="SAM" id="Phobius"/>
    </source>
</evidence>
<dbReference type="AlphaFoldDB" id="A0AAW9REV4"/>
<name>A0AAW9REV4_9GAMM</name>
<dbReference type="InterPro" id="IPR032623">
    <property type="entry name" value="FecR_N"/>
</dbReference>
<sequence length="363" mass="40785">MSMIRFTRKIEIQEQASEWVIRLENSDLSQSDVDEFLAWLDRGPHHRKEFYELISVWEGLESLSNLADIIPLDDLREPHPRQVRFGWIPARMASATGAVALLGVVAVAVLLASLTGHDSVPREQVYRTEVGEFHTTRLADGSTLHLNTNTRLRVDYSDAFRRIYLDRGEVYFDVARDAQRPFVVNVAKGSITAVGTAFNIQYENEIVDVTVTDGIVEVNTSAASELPILTPPRQDRLVREPTKTSLQAGQKLEFDASGIRTIDHMDSEAVDQQLSWQRGVLIFDGDPLEDVVNEMSRYTATKIRIEDPEIRQLQIGGYFRTGEIDAMLDALESSFDLTVTRIDQNEVIISRSDAGDGSGSTFR</sequence>
<feature type="domain" description="FecR protein" evidence="2">
    <location>
        <begin position="125"/>
        <end position="217"/>
    </location>
</feature>
<keyword evidence="6" id="KW-1185">Reference proteome</keyword>
<dbReference type="Pfam" id="PF16220">
    <property type="entry name" value="DUF4880"/>
    <property type="match status" value="1"/>
</dbReference>
<evidence type="ECO:0000313" key="6">
    <source>
        <dbReference type="Proteomes" id="UP001359886"/>
    </source>
</evidence>
<dbReference type="Gene3D" id="2.60.120.1440">
    <property type="match status" value="1"/>
</dbReference>
<dbReference type="PANTHER" id="PTHR30273">
    <property type="entry name" value="PERIPLASMIC SIGNAL SENSOR AND SIGMA FACTOR ACTIVATOR FECR-RELATED"/>
    <property type="match status" value="1"/>
</dbReference>
<dbReference type="Gene3D" id="3.55.50.30">
    <property type="match status" value="1"/>
</dbReference>
<organism evidence="5 6">
    <name type="scientific">Elongatibacter sediminis</name>
    <dbReference type="NCBI Taxonomy" id="3119006"/>
    <lineage>
        <taxon>Bacteria</taxon>
        <taxon>Pseudomonadati</taxon>
        <taxon>Pseudomonadota</taxon>
        <taxon>Gammaproteobacteria</taxon>
        <taxon>Chromatiales</taxon>
        <taxon>Wenzhouxiangellaceae</taxon>
        <taxon>Elongatibacter</taxon>
    </lineage>
</organism>
<dbReference type="EMBL" id="JAZHOG010000006">
    <property type="protein sequence ID" value="MEJ8567939.1"/>
    <property type="molecule type" value="Genomic_DNA"/>
</dbReference>
<evidence type="ECO:0000313" key="5">
    <source>
        <dbReference type="EMBL" id="MEJ8567939.1"/>
    </source>
</evidence>
<accession>A0AAW9REV4</accession>
<gene>
    <name evidence="5" type="ORF">V3330_09915</name>
</gene>
<feature type="transmembrane region" description="Helical" evidence="1">
    <location>
        <begin position="92"/>
        <end position="114"/>
    </location>
</feature>
<dbReference type="GO" id="GO:0016989">
    <property type="term" value="F:sigma factor antagonist activity"/>
    <property type="evidence" value="ECO:0007669"/>
    <property type="project" value="TreeGrafter"/>
</dbReference>
<dbReference type="Proteomes" id="UP001359886">
    <property type="component" value="Unassembled WGS sequence"/>
</dbReference>
<dbReference type="PIRSF" id="PIRSF018266">
    <property type="entry name" value="FecR"/>
    <property type="match status" value="1"/>
</dbReference>
<dbReference type="Pfam" id="PF04773">
    <property type="entry name" value="FecR"/>
    <property type="match status" value="1"/>
</dbReference>
<comment type="caution">
    <text evidence="5">The sequence shown here is derived from an EMBL/GenBank/DDBJ whole genome shotgun (WGS) entry which is preliminary data.</text>
</comment>
<keyword evidence="1" id="KW-0472">Membrane</keyword>
<reference evidence="5 6" key="1">
    <citation type="submission" date="2024-02" db="EMBL/GenBank/DDBJ databases">
        <title>A novel Wenzhouxiangellaceae bacterium, isolated from coastal sediments.</title>
        <authorList>
            <person name="Du Z.-J."/>
            <person name="Ye Y.-Q."/>
            <person name="Zhang X.-Y."/>
        </authorList>
    </citation>
    <scope>NUCLEOTIDE SEQUENCE [LARGE SCALE GENOMIC DNA]</scope>
    <source>
        <strain evidence="5 6">CH-27</strain>
    </source>
</reference>
<evidence type="ECO:0000259" key="3">
    <source>
        <dbReference type="Pfam" id="PF16220"/>
    </source>
</evidence>
<keyword evidence="1" id="KW-1133">Transmembrane helix</keyword>
<evidence type="ECO:0000259" key="2">
    <source>
        <dbReference type="Pfam" id="PF04773"/>
    </source>
</evidence>
<dbReference type="Pfam" id="PF16344">
    <property type="entry name" value="FecR_C"/>
    <property type="match status" value="1"/>
</dbReference>
<dbReference type="RefSeq" id="WP_354695264.1">
    <property type="nucleotide sequence ID" value="NZ_JAZHOG010000006.1"/>
</dbReference>
<keyword evidence="1" id="KW-0812">Transmembrane</keyword>
<dbReference type="InterPro" id="IPR006860">
    <property type="entry name" value="FecR"/>
</dbReference>
<dbReference type="InterPro" id="IPR032508">
    <property type="entry name" value="FecR_C"/>
</dbReference>
<feature type="domain" description="Protein FecR C-terminal" evidence="4">
    <location>
        <begin position="281"/>
        <end position="349"/>
    </location>
</feature>